<reference evidence="5" key="2">
    <citation type="submission" date="2025-09" db="UniProtKB">
        <authorList>
            <consortium name="Ensembl"/>
        </authorList>
    </citation>
    <scope>IDENTIFICATION</scope>
</reference>
<dbReference type="FunCoup" id="A0A3Q3LWM9">
    <property type="interactions" value="30"/>
</dbReference>
<dbReference type="InterPro" id="IPR050488">
    <property type="entry name" value="Ig_Fc_receptor"/>
</dbReference>
<keyword evidence="3" id="KW-0472">Membrane</keyword>
<dbReference type="GO" id="GO:0004888">
    <property type="term" value="F:transmembrane signaling receptor activity"/>
    <property type="evidence" value="ECO:0007669"/>
    <property type="project" value="TreeGrafter"/>
</dbReference>
<dbReference type="GO" id="GO:0007166">
    <property type="term" value="P:cell surface receptor signaling pathway"/>
    <property type="evidence" value="ECO:0007669"/>
    <property type="project" value="TreeGrafter"/>
</dbReference>
<dbReference type="InterPro" id="IPR013783">
    <property type="entry name" value="Ig-like_fold"/>
</dbReference>
<dbReference type="SUPFAM" id="SSF48726">
    <property type="entry name" value="Immunoglobulin"/>
    <property type="match status" value="2"/>
</dbReference>
<evidence type="ECO:0000256" key="3">
    <source>
        <dbReference type="SAM" id="Phobius"/>
    </source>
</evidence>
<dbReference type="GeneTree" id="ENSGT00440000036191"/>
<dbReference type="InterPro" id="IPR036179">
    <property type="entry name" value="Ig-like_dom_sf"/>
</dbReference>
<name>A0A3Q3LWM9_9TELE</name>
<evidence type="ECO:0000259" key="4">
    <source>
        <dbReference type="PROSITE" id="PS50835"/>
    </source>
</evidence>
<dbReference type="PANTHER" id="PTHR11481:SF64">
    <property type="entry name" value="FC RECEPTOR-LIKE PROTEIN 4"/>
    <property type="match status" value="1"/>
</dbReference>
<dbReference type="Gene3D" id="2.60.40.10">
    <property type="entry name" value="Immunoglobulins"/>
    <property type="match status" value="2"/>
</dbReference>
<dbReference type="GO" id="GO:0006955">
    <property type="term" value="P:immune response"/>
    <property type="evidence" value="ECO:0007669"/>
    <property type="project" value="TreeGrafter"/>
</dbReference>
<dbReference type="AlphaFoldDB" id="A0A3Q3LWM9"/>
<dbReference type="Ensembl" id="ENSMAMT00000013871.2">
    <property type="protein sequence ID" value="ENSMAMP00000013499.2"/>
    <property type="gene ID" value="ENSMAMG00000009134.2"/>
</dbReference>
<protein>
    <recommendedName>
        <fullName evidence="4">Ig-like domain-containing protein</fullName>
    </recommendedName>
</protein>
<organism evidence="5 6">
    <name type="scientific">Mastacembelus armatus</name>
    <name type="common">zig-zag eel</name>
    <dbReference type="NCBI Taxonomy" id="205130"/>
    <lineage>
        <taxon>Eukaryota</taxon>
        <taxon>Metazoa</taxon>
        <taxon>Chordata</taxon>
        <taxon>Craniata</taxon>
        <taxon>Vertebrata</taxon>
        <taxon>Euteleostomi</taxon>
        <taxon>Actinopterygii</taxon>
        <taxon>Neopterygii</taxon>
        <taxon>Teleostei</taxon>
        <taxon>Neoteleostei</taxon>
        <taxon>Acanthomorphata</taxon>
        <taxon>Anabantaria</taxon>
        <taxon>Synbranchiformes</taxon>
        <taxon>Mastacembelidae</taxon>
        <taxon>Mastacembelus</taxon>
    </lineage>
</organism>
<keyword evidence="1" id="KW-0732">Signal</keyword>
<evidence type="ECO:0000256" key="1">
    <source>
        <dbReference type="ARBA" id="ARBA00022729"/>
    </source>
</evidence>
<keyword evidence="3" id="KW-0812">Transmembrane</keyword>
<keyword evidence="3" id="KW-1133">Transmembrane helix</keyword>
<keyword evidence="2" id="KW-1015">Disulfide bond</keyword>
<dbReference type="InParanoid" id="A0A3Q3LWM9"/>
<dbReference type="InterPro" id="IPR007110">
    <property type="entry name" value="Ig-like_dom"/>
</dbReference>
<reference evidence="5" key="1">
    <citation type="submission" date="2025-08" db="UniProtKB">
        <authorList>
            <consortium name="Ensembl"/>
        </authorList>
    </citation>
    <scope>IDENTIFICATION</scope>
</reference>
<proteinExistence type="predicted"/>
<keyword evidence="6" id="KW-1185">Reference proteome</keyword>
<accession>A0A3Q3LWM9</accession>
<evidence type="ECO:0000313" key="5">
    <source>
        <dbReference type="Ensembl" id="ENSMAMP00000013499.2"/>
    </source>
</evidence>
<dbReference type="Proteomes" id="UP000261640">
    <property type="component" value="Unplaced"/>
</dbReference>
<evidence type="ECO:0000313" key="6">
    <source>
        <dbReference type="Proteomes" id="UP000261640"/>
    </source>
</evidence>
<dbReference type="InterPro" id="IPR003599">
    <property type="entry name" value="Ig_sub"/>
</dbReference>
<dbReference type="SMART" id="SM00409">
    <property type="entry name" value="IG"/>
    <property type="match status" value="2"/>
</dbReference>
<feature type="transmembrane region" description="Helical" evidence="3">
    <location>
        <begin position="372"/>
        <end position="394"/>
    </location>
</feature>
<dbReference type="PANTHER" id="PTHR11481">
    <property type="entry name" value="IMMUNOGLOBULIN FC RECEPTOR"/>
    <property type="match status" value="1"/>
</dbReference>
<sequence>LLSILTFSLCYHVYKNLTLRHLLFCPSASLVSMFPPLSKIFVGDLIYLRCDPSGSTVKWYIKEDKSSGNKIFKIALASRSDSGDYYCEDNGQKSDNLTIDVLEYVPSASLTIKTGQPVMQPGASIILQLQADESLYGWKCYVYRGGDKVKKIVLRLKNNQTNTHLFEPRPLNVTETIFWCNNTQNQRSNQVTVRISENQVALEAYSLPAVKGEALTLKCLAWGTDQIREAVFYENDKVLQTGSSNTYKIPNMAVSNKARYKCRATFVYPGYTAGPPDKVESEDQDIYVHGIHTPLTLFAVLSGERYLQCSCEQCSSDPFCRYQYYRKVGQEWGPTESSEYSITPEESGTYACRAVWKNWRSSLNKPQDTSTLLVLFLVVAACLVVIIILAFAYFRYKRRNATGG</sequence>
<dbReference type="GO" id="GO:0009897">
    <property type="term" value="C:external side of plasma membrane"/>
    <property type="evidence" value="ECO:0007669"/>
    <property type="project" value="TreeGrafter"/>
</dbReference>
<evidence type="ECO:0000256" key="2">
    <source>
        <dbReference type="ARBA" id="ARBA00023157"/>
    </source>
</evidence>
<feature type="domain" description="Ig-like" evidence="4">
    <location>
        <begin position="26"/>
        <end position="98"/>
    </location>
</feature>
<dbReference type="PROSITE" id="PS50835">
    <property type="entry name" value="IG_LIKE"/>
    <property type="match status" value="1"/>
</dbReference>